<evidence type="ECO:0000256" key="6">
    <source>
        <dbReference type="SAM" id="Phobius"/>
    </source>
</evidence>
<dbReference type="PROSITE" id="PS50850">
    <property type="entry name" value="MFS"/>
    <property type="match status" value="1"/>
</dbReference>
<feature type="transmembrane region" description="Helical" evidence="6">
    <location>
        <begin position="315"/>
        <end position="337"/>
    </location>
</feature>
<feature type="transmembrane region" description="Helical" evidence="6">
    <location>
        <begin position="445"/>
        <end position="466"/>
    </location>
</feature>
<feature type="domain" description="Major facilitator superfamily (MFS) profile" evidence="7">
    <location>
        <begin position="43"/>
        <end position="505"/>
    </location>
</feature>
<dbReference type="Gene3D" id="1.20.1720.10">
    <property type="entry name" value="Multidrug resistance protein D"/>
    <property type="match status" value="1"/>
</dbReference>
<keyword evidence="9" id="KW-1185">Reference proteome</keyword>
<feature type="transmembrane region" description="Helical" evidence="6">
    <location>
        <begin position="134"/>
        <end position="155"/>
    </location>
</feature>
<dbReference type="RefSeq" id="WP_239068548.1">
    <property type="nucleotide sequence ID" value="NZ_BONO01000006.1"/>
</dbReference>
<feature type="transmembrane region" description="Helical" evidence="6">
    <location>
        <begin position="109"/>
        <end position="128"/>
    </location>
</feature>
<dbReference type="GO" id="GO:0005886">
    <property type="term" value="C:plasma membrane"/>
    <property type="evidence" value="ECO:0007669"/>
    <property type="project" value="UniProtKB-SubCell"/>
</dbReference>
<dbReference type="InterPro" id="IPR036259">
    <property type="entry name" value="MFS_trans_sf"/>
</dbReference>
<comment type="caution">
    <text evidence="8">The sequence shown here is derived from an EMBL/GenBank/DDBJ whole genome shotgun (WGS) entry which is preliminary data.</text>
</comment>
<gene>
    <name evidence="8" type="ORF">Cpa01nite_10770</name>
</gene>
<evidence type="ECO:0000256" key="3">
    <source>
        <dbReference type="ARBA" id="ARBA00022989"/>
    </source>
</evidence>
<accession>A0A919U2Y0</accession>
<evidence type="ECO:0000256" key="1">
    <source>
        <dbReference type="ARBA" id="ARBA00004651"/>
    </source>
</evidence>
<feature type="transmembrane region" description="Helical" evidence="6">
    <location>
        <begin position="242"/>
        <end position="261"/>
    </location>
</feature>
<dbReference type="InterPro" id="IPR011701">
    <property type="entry name" value="MFS"/>
</dbReference>
<evidence type="ECO:0000256" key="5">
    <source>
        <dbReference type="SAM" id="MobiDB-lite"/>
    </source>
</evidence>
<evidence type="ECO:0000256" key="2">
    <source>
        <dbReference type="ARBA" id="ARBA00022692"/>
    </source>
</evidence>
<proteinExistence type="predicted"/>
<feature type="transmembrane region" description="Helical" evidence="6">
    <location>
        <begin position="478"/>
        <end position="499"/>
    </location>
</feature>
<evidence type="ECO:0000256" key="4">
    <source>
        <dbReference type="ARBA" id="ARBA00023136"/>
    </source>
</evidence>
<dbReference type="EMBL" id="BONO01000006">
    <property type="protein sequence ID" value="GIG35696.1"/>
    <property type="molecule type" value="Genomic_DNA"/>
</dbReference>
<feature type="transmembrane region" description="Helical" evidence="6">
    <location>
        <begin position="375"/>
        <end position="396"/>
    </location>
</feature>
<dbReference type="Proteomes" id="UP000642125">
    <property type="component" value="Unassembled WGS sequence"/>
</dbReference>
<dbReference type="GO" id="GO:0022857">
    <property type="term" value="F:transmembrane transporter activity"/>
    <property type="evidence" value="ECO:0007669"/>
    <property type="project" value="InterPro"/>
</dbReference>
<dbReference type="SUPFAM" id="SSF103473">
    <property type="entry name" value="MFS general substrate transporter"/>
    <property type="match status" value="1"/>
</dbReference>
<reference evidence="8" key="1">
    <citation type="submission" date="2021-01" db="EMBL/GenBank/DDBJ databases">
        <title>Whole genome shotgun sequence of Cellulomonas pakistanensis NBRC 110800.</title>
        <authorList>
            <person name="Komaki H."/>
            <person name="Tamura T."/>
        </authorList>
    </citation>
    <scope>NUCLEOTIDE SEQUENCE</scope>
    <source>
        <strain evidence="8">NBRC 110800</strain>
    </source>
</reference>
<keyword evidence="4 6" id="KW-0472">Membrane</keyword>
<dbReference type="PANTHER" id="PTHR42718">
    <property type="entry name" value="MAJOR FACILITATOR SUPERFAMILY MULTIDRUG TRANSPORTER MFSC"/>
    <property type="match status" value="1"/>
</dbReference>
<dbReference type="CDD" id="cd17321">
    <property type="entry name" value="MFS_MMR_MDR_like"/>
    <property type="match status" value="1"/>
</dbReference>
<dbReference type="Gene3D" id="1.20.1250.20">
    <property type="entry name" value="MFS general substrate transporter like domains"/>
    <property type="match status" value="1"/>
</dbReference>
<evidence type="ECO:0000313" key="9">
    <source>
        <dbReference type="Proteomes" id="UP000642125"/>
    </source>
</evidence>
<organism evidence="8 9">
    <name type="scientific">Cellulomonas pakistanensis</name>
    <dbReference type="NCBI Taxonomy" id="992287"/>
    <lineage>
        <taxon>Bacteria</taxon>
        <taxon>Bacillati</taxon>
        <taxon>Actinomycetota</taxon>
        <taxon>Actinomycetes</taxon>
        <taxon>Micrococcales</taxon>
        <taxon>Cellulomonadaceae</taxon>
        <taxon>Cellulomonas</taxon>
    </lineage>
</organism>
<dbReference type="AlphaFoldDB" id="A0A919U2Y0"/>
<name>A0A919U2Y0_9CELL</name>
<dbReference type="PANTHER" id="PTHR42718:SF39">
    <property type="entry name" value="ACTINORHODIN TRANSPORTER-RELATED"/>
    <property type="match status" value="1"/>
</dbReference>
<keyword evidence="2 6" id="KW-0812">Transmembrane</keyword>
<dbReference type="PRINTS" id="PR01036">
    <property type="entry name" value="TCRTETB"/>
</dbReference>
<dbReference type="InterPro" id="IPR020846">
    <property type="entry name" value="MFS_dom"/>
</dbReference>
<sequence>MTSSPAQHPDRPGSPAGSQPGGRPGSSPGTPAGSEPDPHRWRALGVCLAIGFITMLDVSIVNVALPSIERSLDAGASQLQLIVAGYTLAFGLVLVPAGRLGDARGRRALFLIGLVGFALTSLGAGLAPSDEALAVARLLQGMSAGLLNPQVVGTIQQLFTGYERGRAFGWFGATIGVSTALGPLLGGLIIQAFGAEEGWRWVFFVNVPVIAVVLPFALRFLPRGAVGRATATGPGGRPRLDVVGLAGVALTAAAVMVPFVTTTGEGGDDPARWWWLAVAAVLGVATVVWERGYQRRTSAAVLDPRVLGEPAFRNGALLGIAYFAGFTSVFLVATLYLQQVAGFTPLQAGLVNMPFAIASAVSAQRSGRLVATRGRALVVVGLGLVVLGLIGTDLAIRFVDPPAVGFVMAATQMVAGAGSGFVIAPNQTLTLARVPVERAGVAGSMLQVGQRIGSALGVAVALSTYYSALASGVEGAAAAGRALLITVALVAVALVVGLVDLRARRRDADAEAGAAGGAGTDAASAPADA</sequence>
<keyword evidence="3 6" id="KW-1133">Transmembrane helix</keyword>
<feature type="transmembrane region" description="Helical" evidence="6">
    <location>
        <begin position="343"/>
        <end position="363"/>
    </location>
</feature>
<feature type="compositionally biased region" description="Low complexity" evidence="5">
    <location>
        <begin position="25"/>
        <end position="35"/>
    </location>
</feature>
<dbReference type="Pfam" id="PF07690">
    <property type="entry name" value="MFS_1"/>
    <property type="match status" value="1"/>
</dbReference>
<feature type="transmembrane region" description="Helical" evidence="6">
    <location>
        <begin position="402"/>
        <end position="424"/>
    </location>
</feature>
<feature type="transmembrane region" description="Helical" evidence="6">
    <location>
        <begin position="199"/>
        <end position="221"/>
    </location>
</feature>
<feature type="transmembrane region" description="Helical" evidence="6">
    <location>
        <begin position="273"/>
        <end position="289"/>
    </location>
</feature>
<evidence type="ECO:0000313" key="8">
    <source>
        <dbReference type="EMBL" id="GIG35696.1"/>
    </source>
</evidence>
<feature type="region of interest" description="Disordered" evidence="5">
    <location>
        <begin position="1"/>
        <end position="37"/>
    </location>
</feature>
<feature type="transmembrane region" description="Helical" evidence="6">
    <location>
        <begin position="43"/>
        <end position="65"/>
    </location>
</feature>
<comment type="subcellular location">
    <subcellularLocation>
        <location evidence="1">Cell membrane</location>
        <topology evidence="1">Multi-pass membrane protein</topology>
    </subcellularLocation>
</comment>
<protein>
    <submittedName>
        <fullName evidence="8">MFS transporter</fullName>
    </submittedName>
</protein>
<feature type="transmembrane region" description="Helical" evidence="6">
    <location>
        <begin position="167"/>
        <end position="193"/>
    </location>
</feature>
<feature type="transmembrane region" description="Helical" evidence="6">
    <location>
        <begin position="77"/>
        <end position="97"/>
    </location>
</feature>
<evidence type="ECO:0000259" key="7">
    <source>
        <dbReference type="PROSITE" id="PS50850"/>
    </source>
</evidence>